<keyword evidence="1" id="KW-0238">DNA-binding</keyword>
<evidence type="ECO:0000313" key="3">
    <source>
        <dbReference type="WBParaSite" id="Hba_16283"/>
    </source>
</evidence>
<dbReference type="WBParaSite" id="Hba_16283">
    <property type="protein sequence ID" value="Hba_16283"/>
    <property type="gene ID" value="Hba_16283"/>
</dbReference>
<dbReference type="GO" id="GO:0003677">
    <property type="term" value="F:DNA binding"/>
    <property type="evidence" value="ECO:0007669"/>
    <property type="project" value="UniProtKB-KW"/>
</dbReference>
<dbReference type="GO" id="GO:0003723">
    <property type="term" value="F:RNA binding"/>
    <property type="evidence" value="ECO:0007669"/>
    <property type="project" value="UniProtKB-UniRule"/>
</dbReference>
<proteinExistence type="inferred from homology"/>
<name>A0A1I7XG26_HETBA</name>
<dbReference type="InterPro" id="IPR011082">
    <property type="entry name" value="Exosome-assoc_fac/DNA_repair"/>
</dbReference>
<keyword evidence="1" id="KW-0963">Cytoplasm</keyword>
<comment type="similarity">
    <text evidence="1">Belongs to the C1D family.</text>
</comment>
<comment type="function">
    <text evidence="1">Plays a role in the recruitment of the exosome to pre-rRNA to mediate the 3'-5' end processing of the 5.8S rRNA.</text>
</comment>
<keyword evidence="1" id="KW-0539">Nucleus</keyword>
<dbReference type="GO" id="GO:0010468">
    <property type="term" value="P:regulation of gene expression"/>
    <property type="evidence" value="ECO:0007669"/>
    <property type="project" value="TreeGrafter"/>
</dbReference>
<protein>
    <recommendedName>
        <fullName evidence="1">Nuclear nucleic acid-binding protein C1D</fullName>
    </recommendedName>
</protein>
<accession>A0A1I7XG26</accession>
<evidence type="ECO:0000313" key="2">
    <source>
        <dbReference type="Proteomes" id="UP000095283"/>
    </source>
</evidence>
<keyword evidence="2" id="KW-1185">Reference proteome</keyword>
<comment type="subcellular location">
    <subcellularLocation>
        <location evidence="1">Cytoplasm</location>
    </subcellularLocation>
    <subcellularLocation>
        <location evidence="1">Nucleus</location>
        <location evidence="1">Nucleolus</location>
    </subcellularLocation>
    <subcellularLocation>
        <location evidence="1">Nucleus</location>
    </subcellularLocation>
</comment>
<dbReference type="PANTHER" id="PTHR15341">
    <property type="entry name" value="SUN-COR STEROID HORMONE RECEPTOR CO-REPRESSOR"/>
    <property type="match status" value="1"/>
</dbReference>
<organism evidence="2 3">
    <name type="scientific">Heterorhabditis bacteriophora</name>
    <name type="common">Entomopathogenic nematode worm</name>
    <dbReference type="NCBI Taxonomy" id="37862"/>
    <lineage>
        <taxon>Eukaryota</taxon>
        <taxon>Metazoa</taxon>
        <taxon>Ecdysozoa</taxon>
        <taxon>Nematoda</taxon>
        <taxon>Chromadorea</taxon>
        <taxon>Rhabditida</taxon>
        <taxon>Rhabditina</taxon>
        <taxon>Rhabditomorpha</taxon>
        <taxon>Strongyloidea</taxon>
        <taxon>Heterorhabditidae</taxon>
        <taxon>Heterorhabditis</taxon>
    </lineage>
</organism>
<dbReference type="GO" id="GO:0005730">
    <property type="term" value="C:nucleolus"/>
    <property type="evidence" value="ECO:0007669"/>
    <property type="project" value="UniProtKB-SubCell"/>
</dbReference>
<dbReference type="GO" id="GO:0000178">
    <property type="term" value="C:exosome (RNase complex)"/>
    <property type="evidence" value="ECO:0007669"/>
    <property type="project" value="TreeGrafter"/>
</dbReference>
<keyword evidence="1" id="KW-0694">RNA-binding</keyword>
<evidence type="ECO:0000256" key="1">
    <source>
        <dbReference type="RuleBase" id="RU368003"/>
    </source>
</evidence>
<dbReference type="AlphaFoldDB" id="A0A1I7XG26"/>
<dbReference type="GO" id="GO:0000460">
    <property type="term" value="P:maturation of 5.8S rRNA"/>
    <property type="evidence" value="ECO:0007669"/>
    <property type="project" value="TreeGrafter"/>
</dbReference>
<dbReference type="Proteomes" id="UP000095283">
    <property type="component" value="Unplaced"/>
</dbReference>
<keyword evidence="1" id="KW-0698">rRNA processing</keyword>
<comment type="subunit">
    <text evidence="1">Monomer and homodimer.</text>
</comment>
<reference evidence="3" key="1">
    <citation type="submission" date="2016-11" db="UniProtKB">
        <authorList>
            <consortium name="WormBaseParasite"/>
        </authorList>
    </citation>
    <scope>IDENTIFICATION</scope>
</reference>
<dbReference type="PANTHER" id="PTHR15341:SF3">
    <property type="entry name" value="NUCLEAR NUCLEIC ACID-BINDING PROTEIN C1D"/>
    <property type="match status" value="1"/>
</dbReference>
<sequence>MNYSNMTDVLECSELNAGNGIPPVVIESLKKFNEALTSLEDALEPHLHLTFEEHLERPALEMAQIDIMTLFTLNSLSWSLLAMHGKDPKENQQLSDELRRTKEYVSRLKSIERRKQAPHVNQSAAKV</sequence>
<dbReference type="GO" id="GO:0005737">
    <property type="term" value="C:cytoplasm"/>
    <property type="evidence" value="ECO:0007669"/>
    <property type="project" value="UniProtKB-SubCell"/>
</dbReference>